<dbReference type="FunFam" id="3.40.640.10:FF:000030">
    <property type="entry name" value="Low-specificity L-threonine aldolase"/>
    <property type="match status" value="1"/>
</dbReference>
<evidence type="ECO:0000256" key="5">
    <source>
        <dbReference type="PIRSR" id="PIRSR017617-1"/>
    </source>
</evidence>
<protein>
    <submittedName>
        <fullName evidence="7">Threonine aldolase</fullName>
        <ecNumber evidence="7">4.1.2.5</ecNumber>
    </submittedName>
</protein>
<organism evidence="7 8">
    <name type="scientific">Terriglobus saanensis (strain ATCC BAA-1853 / DSM 23119 / SP1PR4)</name>
    <dbReference type="NCBI Taxonomy" id="401053"/>
    <lineage>
        <taxon>Bacteria</taxon>
        <taxon>Pseudomonadati</taxon>
        <taxon>Acidobacteriota</taxon>
        <taxon>Terriglobia</taxon>
        <taxon>Terriglobales</taxon>
        <taxon>Acidobacteriaceae</taxon>
        <taxon>Terriglobus</taxon>
    </lineage>
</organism>
<evidence type="ECO:0000256" key="2">
    <source>
        <dbReference type="ARBA" id="ARBA00006966"/>
    </source>
</evidence>
<proteinExistence type="inferred from homology"/>
<sequence>MIDLRSDTVTKPTEKMRAAMASAEVGDDVYGEDPTVNRLEARAAEVFGREAAIFVPTGSMGNQIAMRLHTQPGTETICEARAHVLDWEMGTAAAFSGCQLRAVPAERGILTWGDIAPKISPKIYYKAQTSLIWLENTHNMAGGTVTPLAVMEEVWYGAQKAGLKTHLDGARVFNAAAALGEDVAVLTKGFDTVMFCLSKGLGAPVGSMLVGSRELTDRARVVRKALGGGMRQTGILAAAGLIALEEMPTRLSEDHAHARLLAETIAHHPHCKVGLEDVQTNIVFITIKTGKAAELVAGMKERGVLASAIGADSVRLVTHYDVSRADCVYAAKVMMELLD</sequence>
<evidence type="ECO:0000256" key="4">
    <source>
        <dbReference type="ARBA" id="ARBA00023239"/>
    </source>
</evidence>
<dbReference type="AlphaFoldDB" id="E8UX42"/>
<dbReference type="EC" id="4.1.2.5" evidence="7"/>
<evidence type="ECO:0000256" key="3">
    <source>
        <dbReference type="ARBA" id="ARBA00022898"/>
    </source>
</evidence>
<keyword evidence="4 7" id="KW-0456">Lyase</keyword>
<dbReference type="STRING" id="401053.AciPR4_2203"/>
<evidence type="ECO:0000259" key="6">
    <source>
        <dbReference type="Pfam" id="PF01212"/>
    </source>
</evidence>
<dbReference type="InterPro" id="IPR015422">
    <property type="entry name" value="PyrdxlP-dep_Trfase_small"/>
</dbReference>
<dbReference type="CDD" id="cd06502">
    <property type="entry name" value="TA_like"/>
    <property type="match status" value="1"/>
</dbReference>
<feature type="modified residue" description="N6-(pyridoxal phosphate)lysine" evidence="5">
    <location>
        <position position="199"/>
    </location>
</feature>
<reference evidence="7 8" key="1">
    <citation type="journal article" date="2012" name="Stand. Genomic Sci.">
        <title>Complete genome sequence of Terriglobus saanensis type strain SP1PR4(T), an Acidobacteria from tundra soil.</title>
        <authorList>
            <person name="Rawat S.R."/>
            <person name="Mannisto M.K."/>
            <person name="Starovoytov V."/>
            <person name="Goodwin L."/>
            <person name="Nolan M."/>
            <person name="Hauser L."/>
            <person name="Land M."/>
            <person name="Davenport K.W."/>
            <person name="Woyke T."/>
            <person name="Haggblom M.M."/>
        </authorList>
    </citation>
    <scope>NUCLEOTIDE SEQUENCE</scope>
    <source>
        <strain evidence="8">ATCC BAA-1853 / DSM 23119 / SP1PR4</strain>
    </source>
</reference>
<keyword evidence="8" id="KW-1185">Reference proteome</keyword>
<dbReference type="InterPro" id="IPR015421">
    <property type="entry name" value="PyrdxlP-dep_Trfase_major"/>
</dbReference>
<dbReference type="KEGG" id="tsa:AciPR4_2203"/>
<dbReference type="PIRSF" id="PIRSF017617">
    <property type="entry name" value="Thr_aldolase"/>
    <property type="match status" value="1"/>
</dbReference>
<dbReference type="GO" id="GO:0006567">
    <property type="term" value="P:L-threonine catabolic process"/>
    <property type="evidence" value="ECO:0007669"/>
    <property type="project" value="TreeGrafter"/>
</dbReference>
<comment type="similarity">
    <text evidence="2">Belongs to the threonine aldolase family.</text>
</comment>
<feature type="domain" description="Aromatic amino acid beta-eliminating lyase/threonine aldolase" evidence="6">
    <location>
        <begin position="3"/>
        <end position="286"/>
    </location>
</feature>
<dbReference type="Gene3D" id="3.90.1150.10">
    <property type="entry name" value="Aspartate Aminotransferase, domain 1"/>
    <property type="match status" value="1"/>
</dbReference>
<accession>E8UX42</accession>
<dbReference type="GO" id="GO:0008732">
    <property type="term" value="F:L-allo-threonine aldolase activity"/>
    <property type="evidence" value="ECO:0007669"/>
    <property type="project" value="TreeGrafter"/>
</dbReference>
<dbReference type="eggNOG" id="COG2008">
    <property type="taxonomic scope" value="Bacteria"/>
</dbReference>
<dbReference type="Pfam" id="PF01212">
    <property type="entry name" value="Beta_elim_lyase"/>
    <property type="match status" value="1"/>
</dbReference>
<dbReference type="NCBIfam" id="NF041359">
    <property type="entry name" value="GntG_guanitoxin"/>
    <property type="match status" value="1"/>
</dbReference>
<keyword evidence="3" id="KW-0663">Pyridoxal phosphate</keyword>
<dbReference type="Gene3D" id="3.40.640.10">
    <property type="entry name" value="Type I PLP-dependent aspartate aminotransferase-like (Major domain)"/>
    <property type="match status" value="1"/>
</dbReference>
<dbReference type="GO" id="GO:0006545">
    <property type="term" value="P:glycine biosynthetic process"/>
    <property type="evidence" value="ECO:0007669"/>
    <property type="project" value="TreeGrafter"/>
</dbReference>
<dbReference type="EMBL" id="CP002467">
    <property type="protein sequence ID" value="ADV83005.1"/>
    <property type="molecule type" value="Genomic_DNA"/>
</dbReference>
<evidence type="ECO:0000313" key="8">
    <source>
        <dbReference type="Proteomes" id="UP000006844"/>
    </source>
</evidence>
<dbReference type="InterPro" id="IPR015424">
    <property type="entry name" value="PyrdxlP-dep_Trfase"/>
</dbReference>
<evidence type="ECO:0000256" key="1">
    <source>
        <dbReference type="ARBA" id="ARBA00001933"/>
    </source>
</evidence>
<dbReference type="Proteomes" id="UP000006844">
    <property type="component" value="Chromosome"/>
</dbReference>
<dbReference type="PANTHER" id="PTHR48097:SF9">
    <property type="entry name" value="L-THREONINE ALDOLASE"/>
    <property type="match status" value="1"/>
</dbReference>
<dbReference type="PANTHER" id="PTHR48097">
    <property type="entry name" value="L-THREONINE ALDOLASE-RELATED"/>
    <property type="match status" value="1"/>
</dbReference>
<dbReference type="GO" id="GO:0005829">
    <property type="term" value="C:cytosol"/>
    <property type="evidence" value="ECO:0007669"/>
    <property type="project" value="TreeGrafter"/>
</dbReference>
<dbReference type="InterPro" id="IPR023603">
    <property type="entry name" value="Low_specificity_L-TA-like"/>
</dbReference>
<comment type="cofactor">
    <cofactor evidence="1">
        <name>pyridoxal 5'-phosphate</name>
        <dbReference type="ChEBI" id="CHEBI:597326"/>
    </cofactor>
</comment>
<dbReference type="SUPFAM" id="SSF53383">
    <property type="entry name" value="PLP-dependent transferases"/>
    <property type="match status" value="1"/>
</dbReference>
<dbReference type="FunFam" id="3.90.1150.10:FF:000041">
    <property type="entry name" value="Low-specificity L-threonine aldolase"/>
    <property type="match status" value="1"/>
</dbReference>
<name>E8UX42_TERSS</name>
<dbReference type="HOGENOM" id="CLU_029381_0_4_0"/>
<evidence type="ECO:0000313" key="7">
    <source>
        <dbReference type="EMBL" id="ADV83005.1"/>
    </source>
</evidence>
<gene>
    <name evidence="7" type="ordered locus">AciPR4_2203</name>
</gene>
<dbReference type="InterPro" id="IPR001597">
    <property type="entry name" value="ArAA_b-elim_lyase/Thr_aldolase"/>
</dbReference>